<evidence type="ECO:0008006" key="3">
    <source>
        <dbReference type="Google" id="ProtNLM"/>
    </source>
</evidence>
<organism evidence="1 2">
    <name type="scientific">Candidatus Wallbacteria bacterium HGW-Wallbacteria-1</name>
    <dbReference type="NCBI Taxonomy" id="2013854"/>
    <lineage>
        <taxon>Bacteria</taxon>
        <taxon>Candidatus Walliibacteriota</taxon>
    </lineage>
</organism>
<protein>
    <recommendedName>
        <fullName evidence="3">Arginase</fullName>
    </recommendedName>
</protein>
<dbReference type="SUPFAM" id="SSF52768">
    <property type="entry name" value="Arginase/deacetylase"/>
    <property type="match status" value="1"/>
</dbReference>
<evidence type="ECO:0000313" key="2">
    <source>
        <dbReference type="Proteomes" id="UP000233256"/>
    </source>
</evidence>
<dbReference type="Gene3D" id="3.40.800.10">
    <property type="entry name" value="Ureohydrolase domain"/>
    <property type="match status" value="1"/>
</dbReference>
<dbReference type="AlphaFoldDB" id="A0A2N1PQ54"/>
<dbReference type="InterPro" id="IPR023696">
    <property type="entry name" value="Ureohydrolase_dom_sf"/>
</dbReference>
<gene>
    <name evidence="1" type="ORF">CVV64_08880</name>
</gene>
<dbReference type="Proteomes" id="UP000233256">
    <property type="component" value="Unassembled WGS sequence"/>
</dbReference>
<dbReference type="EMBL" id="PGXC01000005">
    <property type="protein sequence ID" value="PKK90469.1"/>
    <property type="molecule type" value="Genomic_DNA"/>
</dbReference>
<sequence>MKPSFPRNILFFTLLMLLPWNLELIRENRVSTDRLVSETHTEITNGSRGRPAEYEPLQNLPKMDRKIVFLRTDPAIDHLAESRLPQGWSSVTLDPDPRILLLKKIHRQRLALELEATLPMVSPGTIMVTGSNNYHHFTWYSASKLLNSIPEDIPTTLILIDQHSDSRTGTSILMDCGSWLPWLLNENSRISSAMIVGNMIKAEPGFNYSHWYGQKTSLTEPRFPRGKIALIPAQDKLMYFGADTSFAEWSIKSTLPNKILDIFGGTGEFIRFHTVTDLLKNPDLAERALLGHAVYISIDVDVLSGEFIETDWGNGLLSLQQILELINVLSRSTIVGGDITGYKVSESENPAPGLKTFQKILTALTNAMR</sequence>
<proteinExistence type="predicted"/>
<evidence type="ECO:0000313" key="1">
    <source>
        <dbReference type="EMBL" id="PKK90469.1"/>
    </source>
</evidence>
<name>A0A2N1PQ54_9BACT</name>
<reference evidence="1 2" key="1">
    <citation type="journal article" date="2017" name="ISME J.">
        <title>Potential for microbial H2 and metal transformations associated with novel bacteria and archaea in deep terrestrial subsurface sediments.</title>
        <authorList>
            <person name="Hernsdorf A.W."/>
            <person name="Amano Y."/>
            <person name="Miyakawa K."/>
            <person name="Ise K."/>
            <person name="Suzuki Y."/>
            <person name="Anantharaman K."/>
            <person name="Probst A."/>
            <person name="Burstein D."/>
            <person name="Thomas B.C."/>
            <person name="Banfield J.F."/>
        </authorList>
    </citation>
    <scope>NUCLEOTIDE SEQUENCE [LARGE SCALE GENOMIC DNA]</scope>
    <source>
        <strain evidence="1">HGW-Wallbacteria-1</strain>
    </source>
</reference>
<comment type="caution">
    <text evidence="1">The sequence shown here is derived from an EMBL/GenBank/DDBJ whole genome shotgun (WGS) entry which is preliminary data.</text>
</comment>
<accession>A0A2N1PQ54</accession>